<evidence type="ECO:0000313" key="20">
    <source>
        <dbReference type="EMBL" id="WOV85427.1"/>
    </source>
</evidence>
<evidence type="ECO:0000256" key="6">
    <source>
        <dbReference type="ARBA" id="ARBA00013031"/>
    </source>
</evidence>
<dbReference type="InterPro" id="IPR030960">
    <property type="entry name" value="DHQS/DOIS_N"/>
</dbReference>
<dbReference type="InterPro" id="IPR016037">
    <property type="entry name" value="DHQ_synth_AroB"/>
</dbReference>
<evidence type="ECO:0000256" key="3">
    <source>
        <dbReference type="ARBA" id="ARBA00004496"/>
    </source>
</evidence>
<dbReference type="CDD" id="cd08195">
    <property type="entry name" value="DHQS"/>
    <property type="match status" value="1"/>
</dbReference>
<dbReference type="EC" id="4.2.3.4" evidence="6 17"/>
<sequence>MEQLTVKTKSTSYGVHIGEKVYDLFATEYKDLLDNADKVGIFADAAAASYHLGKLEQALKKAAIPFEVHVLPAGEDCKTADNFFSCHSFLLQKNFTRQSILLAFGGGACGDLTGFVAATYMRGIPFLQCPTTILAHDSAVGGKTAINMPEGKNMVGSFHQPAGVLFQPDLFTTLPKREVRSGMAELIKHAIISDADWTESLLLNSDFPYFSAEELPAELLRGIRVKADIVAQDEFEHGNRKFLNFGHTLGHAVEAYFGFGKVSHGESVMIGMAYAFLMSEAYGGITKEFTNRFIRFANHAGYPMRAILDVEFKPLLEFMRKDKKVSSGDLVFVLLHSLGNPFTEKVSEIQCEQSYHDFVSRIKEEV</sequence>
<evidence type="ECO:0000256" key="2">
    <source>
        <dbReference type="ARBA" id="ARBA00001911"/>
    </source>
</evidence>
<evidence type="ECO:0000256" key="16">
    <source>
        <dbReference type="ARBA" id="ARBA00023285"/>
    </source>
</evidence>
<evidence type="ECO:0000259" key="19">
    <source>
        <dbReference type="Pfam" id="PF24621"/>
    </source>
</evidence>
<dbReference type="PANTHER" id="PTHR43622:SF7">
    <property type="entry name" value="3-DEHYDROQUINATE SYNTHASE, CHLOROPLASTIC"/>
    <property type="match status" value="1"/>
</dbReference>
<feature type="binding site" evidence="17">
    <location>
        <begin position="107"/>
        <end position="111"/>
    </location>
    <ligand>
        <name>NAD(+)</name>
        <dbReference type="ChEBI" id="CHEBI:57540"/>
    </ligand>
</feature>
<dbReference type="InterPro" id="IPR050071">
    <property type="entry name" value="Dehydroquinate_synthase"/>
</dbReference>
<comment type="cofactor">
    <cofactor evidence="2 17">
        <name>NAD(+)</name>
        <dbReference type="ChEBI" id="CHEBI:57540"/>
    </cofactor>
</comment>
<dbReference type="Pfam" id="PF24621">
    <property type="entry name" value="DHQS_C"/>
    <property type="match status" value="1"/>
</dbReference>
<comment type="pathway">
    <text evidence="4 17">Metabolic intermediate biosynthesis; chorismate biosynthesis; chorismate from D-erythrose 4-phosphate and phosphoenolpyruvate: step 2/7.</text>
</comment>
<keyword evidence="21" id="KW-1185">Reference proteome</keyword>
<evidence type="ECO:0000256" key="11">
    <source>
        <dbReference type="ARBA" id="ARBA00022741"/>
    </source>
</evidence>
<name>A0ABZ0KZT3_9BACL</name>
<dbReference type="GO" id="GO:0003856">
    <property type="term" value="F:3-dehydroquinate synthase activity"/>
    <property type="evidence" value="ECO:0007669"/>
    <property type="project" value="UniProtKB-EC"/>
</dbReference>
<keyword evidence="9 17" id="KW-0028">Amino-acid biosynthesis</keyword>
<evidence type="ECO:0000256" key="15">
    <source>
        <dbReference type="ARBA" id="ARBA00023239"/>
    </source>
</evidence>
<feature type="binding site" evidence="17">
    <location>
        <position position="247"/>
    </location>
    <ligand>
        <name>Zn(2+)</name>
        <dbReference type="ChEBI" id="CHEBI:29105"/>
    </ligand>
</feature>
<gene>
    <name evidence="17 20" type="primary">aroB</name>
    <name evidence="20" type="ORF">PGH26_05680</name>
</gene>
<dbReference type="Pfam" id="PF01761">
    <property type="entry name" value="DHQ_synthase"/>
    <property type="match status" value="1"/>
</dbReference>
<keyword evidence="12 17" id="KW-0862">Zinc</keyword>
<evidence type="ECO:0000256" key="4">
    <source>
        <dbReference type="ARBA" id="ARBA00004661"/>
    </source>
</evidence>
<evidence type="ECO:0000256" key="12">
    <source>
        <dbReference type="ARBA" id="ARBA00022833"/>
    </source>
</evidence>
<accession>A0ABZ0KZT3</accession>
<dbReference type="PANTHER" id="PTHR43622">
    <property type="entry name" value="3-DEHYDROQUINATE SYNTHASE"/>
    <property type="match status" value="1"/>
</dbReference>
<dbReference type="NCBIfam" id="TIGR01357">
    <property type="entry name" value="aroB"/>
    <property type="match status" value="1"/>
</dbReference>
<organism evidence="20 21">
    <name type="scientific">Sporosarcina jeotgali</name>
    <dbReference type="NCBI Taxonomy" id="3020056"/>
    <lineage>
        <taxon>Bacteria</taxon>
        <taxon>Bacillati</taxon>
        <taxon>Bacillota</taxon>
        <taxon>Bacilli</taxon>
        <taxon>Bacillales</taxon>
        <taxon>Caryophanaceae</taxon>
        <taxon>Sporosarcina</taxon>
    </lineage>
</organism>
<evidence type="ECO:0000256" key="17">
    <source>
        <dbReference type="HAMAP-Rule" id="MF_00110"/>
    </source>
</evidence>
<evidence type="ECO:0000256" key="9">
    <source>
        <dbReference type="ARBA" id="ARBA00022605"/>
    </source>
</evidence>
<feature type="binding site" evidence="17">
    <location>
        <begin position="131"/>
        <end position="132"/>
    </location>
    <ligand>
        <name>NAD(+)</name>
        <dbReference type="ChEBI" id="CHEBI:57540"/>
    </ligand>
</feature>
<comment type="cofactor">
    <cofactor evidence="17">
        <name>Co(2+)</name>
        <dbReference type="ChEBI" id="CHEBI:48828"/>
    </cofactor>
    <cofactor evidence="17">
        <name>Zn(2+)</name>
        <dbReference type="ChEBI" id="CHEBI:29105"/>
    </cofactor>
    <text evidence="17">Binds 1 divalent metal cation per subunit. Can use either Co(2+) or Zn(2+).</text>
</comment>
<comment type="subcellular location">
    <subcellularLocation>
        <location evidence="3 17">Cytoplasm</location>
    </subcellularLocation>
</comment>
<comment type="caution">
    <text evidence="17">Lacks conserved residue(s) required for the propagation of feature annotation.</text>
</comment>
<feature type="binding site" evidence="17">
    <location>
        <position position="185"/>
    </location>
    <ligand>
        <name>Zn(2+)</name>
        <dbReference type="ChEBI" id="CHEBI:29105"/>
    </ligand>
</feature>
<feature type="binding site" evidence="17">
    <location>
        <position position="152"/>
    </location>
    <ligand>
        <name>NAD(+)</name>
        <dbReference type="ChEBI" id="CHEBI:57540"/>
    </ligand>
</feature>
<keyword evidence="16 17" id="KW-0170">Cobalt</keyword>
<evidence type="ECO:0000256" key="14">
    <source>
        <dbReference type="ARBA" id="ARBA00023141"/>
    </source>
</evidence>
<dbReference type="Gene3D" id="3.40.50.1970">
    <property type="match status" value="1"/>
</dbReference>
<evidence type="ECO:0000256" key="10">
    <source>
        <dbReference type="ARBA" id="ARBA00022723"/>
    </source>
</evidence>
<keyword evidence="13 17" id="KW-0520">NAD</keyword>
<evidence type="ECO:0000259" key="18">
    <source>
        <dbReference type="Pfam" id="PF01761"/>
    </source>
</evidence>
<evidence type="ECO:0000256" key="7">
    <source>
        <dbReference type="ARBA" id="ARBA00017684"/>
    </source>
</evidence>
<keyword evidence="11 17" id="KW-0547">Nucleotide-binding</keyword>
<dbReference type="RefSeq" id="WP_323693035.1">
    <property type="nucleotide sequence ID" value="NZ_CP116341.1"/>
</dbReference>
<dbReference type="PIRSF" id="PIRSF001455">
    <property type="entry name" value="DHQ_synth"/>
    <property type="match status" value="1"/>
</dbReference>
<evidence type="ECO:0000256" key="5">
    <source>
        <dbReference type="ARBA" id="ARBA00005412"/>
    </source>
</evidence>
<proteinExistence type="inferred from homology"/>
<feature type="binding site" evidence="17">
    <location>
        <position position="264"/>
    </location>
    <ligand>
        <name>Zn(2+)</name>
        <dbReference type="ChEBI" id="CHEBI:29105"/>
    </ligand>
</feature>
<comment type="catalytic activity">
    <reaction evidence="1 17">
        <text>7-phospho-2-dehydro-3-deoxy-D-arabino-heptonate = 3-dehydroquinate + phosphate</text>
        <dbReference type="Rhea" id="RHEA:21968"/>
        <dbReference type="ChEBI" id="CHEBI:32364"/>
        <dbReference type="ChEBI" id="CHEBI:43474"/>
        <dbReference type="ChEBI" id="CHEBI:58394"/>
        <dbReference type="EC" id="4.2.3.4"/>
    </reaction>
</comment>
<keyword evidence="10 17" id="KW-0479">Metal-binding</keyword>
<dbReference type="InterPro" id="IPR056179">
    <property type="entry name" value="DHQS_C"/>
</dbReference>
<dbReference type="SUPFAM" id="SSF56796">
    <property type="entry name" value="Dehydroquinate synthase-like"/>
    <property type="match status" value="1"/>
</dbReference>
<feature type="domain" description="3-dehydroquinate synthase C-terminal" evidence="19">
    <location>
        <begin position="182"/>
        <end position="325"/>
    </location>
</feature>
<dbReference type="EMBL" id="CP116341">
    <property type="protein sequence ID" value="WOV85427.1"/>
    <property type="molecule type" value="Genomic_DNA"/>
</dbReference>
<dbReference type="Gene3D" id="1.20.1090.10">
    <property type="entry name" value="Dehydroquinate synthase-like - alpha domain"/>
    <property type="match status" value="1"/>
</dbReference>
<feature type="binding site" evidence="17">
    <location>
        <position position="143"/>
    </location>
    <ligand>
        <name>NAD(+)</name>
        <dbReference type="ChEBI" id="CHEBI:57540"/>
    </ligand>
</feature>
<reference evidence="20 21" key="1">
    <citation type="submission" date="2023-01" db="EMBL/GenBank/DDBJ databases">
        <title>Sporosarcina sp. nov., isolated from Korean tranditional fermented seafood 'Jeotgal'.</title>
        <authorList>
            <person name="Yang A.-I."/>
        </authorList>
    </citation>
    <scope>NUCLEOTIDE SEQUENCE [LARGE SCALE GENOMIC DNA]</scope>
    <source>
        <strain evidence="20 21">B2O-1</strain>
    </source>
</reference>
<feature type="domain" description="3-dehydroquinate synthase N-terminal" evidence="18">
    <location>
        <begin position="70"/>
        <end position="180"/>
    </location>
</feature>
<dbReference type="Proteomes" id="UP001303532">
    <property type="component" value="Chromosome"/>
</dbReference>
<evidence type="ECO:0000256" key="1">
    <source>
        <dbReference type="ARBA" id="ARBA00001393"/>
    </source>
</evidence>
<keyword evidence="15 17" id="KW-0456">Lyase</keyword>
<comment type="similarity">
    <text evidence="5 17">Belongs to the sugar phosphate cyclases superfamily. Dehydroquinate synthase family.</text>
</comment>
<evidence type="ECO:0000256" key="13">
    <source>
        <dbReference type="ARBA" id="ARBA00023027"/>
    </source>
</evidence>
<comment type="function">
    <text evidence="17">Catalyzes the conversion of 3-deoxy-D-arabino-heptulosonate 7-phosphate (DAHP) to dehydroquinate (DHQ).</text>
</comment>
<evidence type="ECO:0000256" key="8">
    <source>
        <dbReference type="ARBA" id="ARBA00022490"/>
    </source>
</evidence>
<evidence type="ECO:0000313" key="21">
    <source>
        <dbReference type="Proteomes" id="UP001303532"/>
    </source>
</evidence>
<dbReference type="InterPro" id="IPR030963">
    <property type="entry name" value="DHQ_synth_fam"/>
</dbReference>
<protein>
    <recommendedName>
        <fullName evidence="7 17">3-dehydroquinate synthase</fullName>
        <shortName evidence="17">DHQS</shortName>
        <ecNumber evidence="6 17">4.2.3.4</ecNumber>
    </recommendedName>
</protein>
<keyword evidence="14 17" id="KW-0057">Aromatic amino acid biosynthesis</keyword>
<dbReference type="HAMAP" id="MF_00110">
    <property type="entry name" value="DHQ_synthase"/>
    <property type="match status" value="1"/>
</dbReference>
<keyword evidence="8 17" id="KW-0963">Cytoplasm</keyword>